<organism evidence="1 2">
    <name type="scientific">Deinococcus oregonensis</name>
    <dbReference type="NCBI Taxonomy" id="1805970"/>
    <lineage>
        <taxon>Bacteria</taxon>
        <taxon>Thermotogati</taxon>
        <taxon>Deinococcota</taxon>
        <taxon>Deinococci</taxon>
        <taxon>Deinococcales</taxon>
        <taxon>Deinococcaceae</taxon>
        <taxon>Deinococcus</taxon>
    </lineage>
</organism>
<reference evidence="1 2" key="1">
    <citation type="submission" date="2024-09" db="EMBL/GenBank/DDBJ databases">
        <authorList>
            <person name="Sun Q."/>
            <person name="Mori K."/>
        </authorList>
    </citation>
    <scope>NUCLEOTIDE SEQUENCE [LARGE SCALE GENOMIC DNA]</scope>
    <source>
        <strain evidence="1 2">JCM 13503</strain>
    </source>
</reference>
<gene>
    <name evidence="1" type="ORF">ACFFLM_00495</name>
</gene>
<dbReference type="RefSeq" id="WP_380004420.1">
    <property type="nucleotide sequence ID" value="NZ_JBHLYR010000003.1"/>
</dbReference>
<proteinExistence type="predicted"/>
<protein>
    <submittedName>
        <fullName evidence="1">Uncharacterized protein</fullName>
    </submittedName>
</protein>
<evidence type="ECO:0000313" key="2">
    <source>
        <dbReference type="Proteomes" id="UP001589733"/>
    </source>
</evidence>
<dbReference type="EMBL" id="JBHLYR010000003">
    <property type="protein sequence ID" value="MFB9990471.1"/>
    <property type="molecule type" value="Genomic_DNA"/>
</dbReference>
<name>A0ABV6AW95_9DEIO</name>
<accession>A0ABV6AW95</accession>
<dbReference type="Proteomes" id="UP001589733">
    <property type="component" value="Unassembled WGS sequence"/>
</dbReference>
<comment type="caution">
    <text evidence="1">The sequence shown here is derived from an EMBL/GenBank/DDBJ whole genome shotgun (WGS) entry which is preliminary data.</text>
</comment>
<sequence length="166" mass="18017">MPDPVGLTKLAKQLNLAQRCSNWDEIAKVVGKKVGPHTLPPGYKYAKIPLESGGYDHFAYLPDSTSIANAVPKLKADATGNCQPTGLTWTKKFTGSYTVGRDDRLAQSSEYLASNPTPAGFAEQGAVNNHHMTSDAIMRGSAIFQELFAQGLTLTRSRHQYDQPGH</sequence>
<keyword evidence="2" id="KW-1185">Reference proteome</keyword>
<evidence type="ECO:0000313" key="1">
    <source>
        <dbReference type="EMBL" id="MFB9990471.1"/>
    </source>
</evidence>